<dbReference type="Pfam" id="PF00535">
    <property type="entry name" value="Glycos_transf_2"/>
    <property type="match status" value="1"/>
</dbReference>
<dbReference type="AlphaFoldDB" id="A0A7X6GZM8"/>
<proteinExistence type="predicted"/>
<dbReference type="SUPFAM" id="SSF53448">
    <property type="entry name" value="Nucleotide-diphospho-sugar transferases"/>
    <property type="match status" value="1"/>
</dbReference>
<sequence length="238" mass="27634">MQLSIVSHYYNNVSAVEKMIASFAQMERDFPDYFDFVLVDDHSHKPVPLNMFEGLRNLRVFRIKEDVAWNMPAARNIGVHEARCEKIVLLDIDHGFHRDDTRSLMLDAERLQQNEIGHFPRMKKEKGGWVEINPHINSFLICRSDFMRVGGYDESFSGSYGCEDKFFQVCCRKNGIKRKLMSTMAFVVASATQDLDRDKSINQTILERLMSKPVPRAEKFMTYSWEKIHPKSELSVSA</sequence>
<feature type="domain" description="Glycosyltransferase 2-like" evidence="1">
    <location>
        <begin position="4"/>
        <end position="131"/>
    </location>
</feature>
<keyword evidence="2" id="KW-0808">Transferase</keyword>
<reference evidence="2 3" key="1">
    <citation type="submission" date="2020-04" db="EMBL/GenBank/DDBJ databases">
        <authorList>
            <person name="Yoon J."/>
        </authorList>
    </citation>
    <scope>NUCLEOTIDE SEQUENCE [LARGE SCALE GENOMIC DNA]</scope>
    <source>
        <strain evidence="2 3">KMU-115</strain>
    </source>
</reference>
<gene>
    <name evidence="2" type="ORF">HCU73_12140</name>
</gene>
<dbReference type="InterPro" id="IPR001173">
    <property type="entry name" value="Glyco_trans_2-like"/>
</dbReference>
<protein>
    <submittedName>
        <fullName evidence="2">Glycosyltransferase</fullName>
    </submittedName>
</protein>
<dbReference type="InterPro" id="IPR029044">
    <property type="entry name" value="Nucleotide-diphossugar_trans"/>
</dbReference>
<keyword evidence="3" id="KW-1185">Reference proteome</keyword>
<evidence type="ECO:0000259" key="1">
    <source>
        <dbReference type="Pfam" id="PF00535"/>
    </source>
</evidence>
<comment type="caution">
    <text evidence="2">The sequence shown here is derived from an EMBL/GenBank/DDBJ whole genome shotgun (WGS) entry which is preliminary data.</text>
</comment>
<dbReference type="Gene3D" id="3.90.550.10">
    <property type="entry name" value="Spore Coat Polysaccharide Biosynthesis Protein SpsA, Chain A"/>
    <property type="match status" value="1"/>
</dbReference>
<name>A0A7X6GZM8_9RHOB</name>
<evidence type="ECO:0000313" key="3">
    <source>
        <dbReference type="Proteomes" id="UP000526408"/>
    </source>
</evidence>
<dbReference type="EMBL" id="JAAZQQ010000004">
    <property type="protein sequence ID" value="NKX45336.1"/>
    <property type="molecule type" value="Genomic_DNA"/>
</dbReference>
<accession>A0A7X6GZM8</accession>
<dbReference type="Proteomes" id="UP000526408">
    <property type="component" value="Unassembled WGS sequence"/>
</dbReference>
<dbReference type="GO" id="GO:0016740">
    <property type="term" value="F:transferase activity"/>
    <property type="evidence" value="ECO:0007669"/>
    <property type="project" value="UniProtKB-KW"/>
</dbReference>
<dbReference type="RefSeq" id="WP_210730630.1">
    <property type="nucleotide sequence ID" value="NZ_JAAZQQ010000004.1"/>
</dbReference>
<organism evidence="2 3">
    <name type="scientific">Roseicyclus persicicus</name>
    <dbReference type="NCBI Taxonomy" id="2650661"/>
    <lineage>
        <taxon>Bacteria</taxon>
        <taxon>Pseudomonadati</taxon>
        <taxon>Pseudomonadota</taxon>
        <taxon>Alphaproteobacteria</taxon>
        <taxon>Rhodobacterales</taxon>
        <taxon>Roseobacteraceae</taxon>
        <taxon>Roseicyclus</taxon>
    </lineage>
</organism>
<evidence type="ECO:0000313" key="2">
    <source>
        <dbReference type="EMBL" id="NKX45336.1"/>
    </source>
</evidence>